<accession>A0A060ZC70</accession>
<keyword evidence="1" id="KW-1133">Transmembrane helix</keyword>
<dbReference type="Pfam" id="PF11755">
    <property type="entry name" value="DUF3311"/>
    <property type="match status" value="1"/>
</dbReference>
<organism evidence="2">
    <name type="scientific">Streptomyces iranensis</name>
    <dbReference type="NCBI Taxonomy" id="576784"/>
    <lineage>
        <taxon>Bacteria</taxon>
        <taxon>Bacillati</taxon>
        <taxon>Actinomycetota</taxon>
        <taxon>Actinomycetes</taxon>
        <taxon>Kitasatosporales</taxon>
        <taxon>Streptomycetaceae</taxon>
        <taxon>Streptomyces</taxon>
        <taxon>Streptomyces violaceusniger group</taxon>
    </lineage>
</organism>
<evidence type="ECO:0000256" key="1">
    <source>
        <dbReference type="SAM" id="Phobius"/>
    </source>
</evidence>
<evidence type="ECO:0000313" key="2">
    <source>
        <dbReference type="EMBL" id="CDR01564.1"/>
    </source>
</evidence>
<protein>
    <recommendedName>
        <fullName evidence="3">DUF3311 domain-containing protein</fullName>
    </recommendedName>
</protein>
<dbReference type="InterPro" id="IPR021741">
    <property type="entry name" value="DUF3311"/>
</dbReference>
<dbReference type="EMBL" id="LK022848">
    <property type="protein sequence ID" value="CDR01564.1"/>
    <property type="molecule type" value="Genomic_DNA"/>
</dbReference>
<gene>
    <name evidence="2" type="ORF">SIRAN399</name>
</gene>
<proteinExistence type="predicted"/>
<feature type="transmembrane region" description="Helical" evidence="1">
    <location>
        <begin position="45"/>
        <end position="67"/>
    </location>
</feature>
<sequence length="77" mass="8686">MEYGPAQEVLYVKPIHLLGAIPFLGILGGIFFANRVTPYVLGMPFNLFWLVMWVVLISATMAVIYRLDPANREEQSS</sequence>
<reference evidence="2" key="1">
    <citation type="submission" date="2014-05" db="EMBL/GenBank/DDBJ databases">
        <authorList>
            <person name="Horn Fabian"/>
        </authorList>
    </citation>
    <scope>NUCLEOTIDE SEQUENCE</scope>
</reference>
<evidence type="ECO:0008006" key="3">
    <source>
        <dbReference type="Google" id="ProtNLM"/>
    </source>
</evidence>
<keyword evidence="1" id="KW-0812">Transmembrane</keyword>
<feature type="transmembrane region" description="Helical" evidence="1">
    <location>
        <begin position="15"/>
        <end position="33"/>
    </location>
</feature>
<name>A0A060ZC70_9ACTN</name>
<dbReference type="AlphaFoldDB" id="A0A060ZC70"/>
<dbReference type="HOGENOM" id="CLU_183045_2_0_11"/>
<dbReference type="PANTHER" id="PTHR40034:SF1">
    <property type="entry name" value="BSL5891 PROTEIN"/>
    <property type="match status" value="1"/>
</dbReference>
<dbReference type="PANTHER" id="PTHR40034">
    <property type="entry name" value="BSL5891 PROTEIN"/>
    <property type="match status" value="1"/>
</dbReference>
<keyword evidence="1" id="KW-0472">Membrane</keyword>